<evidence type="ECO:0000313" key="8">
    <source>
        <dbReference type="WBParaSite" id="ACAC_0001421201-mRNA-1"/>
    </source>
</evidence>
<evidence type="ECO:0000313" key="7">
    <source>
        <dbReference type="Proteomes" id="UP000035642"/>
    </source>
</evidence>
<dbReference type="AlphaFoldDB" id="A0A0K0DR23"/>
<keyword evidence="4" id="KW-0325">Glycoprotein</keyword>
<reference evidence="7" key="1">
    <citation type="submission" date="2012-09" db="EMBL/GenBank/DDBJ databases">
        <authorList>
            <person name="Martin A.A."/>
        </authorList>
    </citation>
    <scope>NUCLEOTIDE SEQUENCE</scope>
</reference>
<protein>
    <submittedName>
        <fullName evidence="8">Ig-like domain-containing protein</fullName>
    </submittedName>
</protein>
<evidence type="ECO:0000259" key="6">
    <source>
        <dbReference type="PROSITE" id="PS50835"/>
    </source>
</evidence>
<keyword evidence="3" id="KW-1015">Disulfide bond</keyword>
<dbReference type="Proteomes" id="UP000035642">
    <property type="component" value="Unassembled WGS sequence"/>
</dbReference>
<dbReference type="WBParaSite" id="ACAC_0001421201-mRNA-1">
    <property type="protein sequence ID" value="ACAC_0001421201-mRNA-1"/>
    <property type="gene ID" value="ACAC_0001421201"/>
</dbReference>
<keyword evidence="5" id="KW-0393">Immunoglobulin domain</keyword>
<dbReference type="GO" id="GO:0005886">
    <property type="term" value="C:plasma membrane"/>
    <property type="evidence" value="ECO:0007669"/>
    <property type="project" value="TreeGrafter"/>
</dbReference>
<evidence type="ECO:0000256" key="5">
    <source>
        <dbReference type="ARBA" id="ARBA00023319"/>
    </source>
</evidence>
<dbReference type="PANTHER" id="PTHR11640">
    <property type="entry name" value="NEPHRIN"/>
    <property type="match status" value="1"/>
</dbReference>
<comment type="subcellular location">
    <subcellularLocation>
        <location evidence="1">Membrane</location>
        <topology evidence="1">Single-pass type I membrane protein</topology>
    </subcellularLocation>
</comment>
<dbReference type="PROSITE" id="PS50835">
    <property type="entry name" value="IG_LIKE"/>
    <property type="match status" value="1"/>
</dbReference>
<evidence type="ECO:0000256" key="4">
    <source>
        <dbReference type="ARBA" id="ARBA00023180"/>
    </source>
</evidence>
<dbReference type="SMART" id="SM00408">
    <property type="entry name" value="IGc2"/>
    <property type="match status" value="1"/>
</dbReference>
<keyword evidence="7" id="KW-1185">Reference proteome</keyword>
<evidence type="ECO:0000256" key="3">
    <source>
        <dbReference type="ARBA" id="ARBA00023157"/>
    </source>
</evidence>
<evidence type="ECO:0000256" key="1">
    <source>
        <dbReference type="ARBA" id="ARBA00004479"/>
    </source>
</evidence>
<dbReference type="SMART" id="SM00409">
    <property type="entry name" value="IG"/>
    <property type="match status" value="1"/>
</dbReference>
<accession>A0A0K0DR23</accession>
<dbReference type="SUPFAM" id="SSF48726">
    <property type="entry name" value="Immunoglobulin"/>
    <property type="match status" value="1"/>
</dbReference>
<dbReference type="InterPro" id="IPR013098">
    <property type="entry name" value="Ig_I-set"/>
</dbReference>
<dbReference type="Pfam" id="PF07679">
    <property type="entry name" value="I-set"/>
    <property type="match status" value="1"/>
</dbReference>
<name>A0A0K0DR23_ANGCA</name>
<proteinExistence type="predicted"/>
<dbReference type="InterPro" id="IPR003599">
    <property type="entry name" value="Ig_sub"/>
</dbReference>
<dbReference type="GO" id="GO:0005911">
    <property type="term" value="C:cell-cell junction"/>
    <property type="evidence" value="ECO:0007669"/>
    <property type="project" value="TreeGrafter"/>
</dbReference>
<dbReference type="InterPro" id="IPR003598">
    <property type="entry name" value="Ig_sub2"/>
</dbReference>
<reference evidence="8" key="2">
    <citation type="submission" date="2017-02" db="UniProtKB">
        <authorList>
            <consortium name="WormBaseParasite"/>
        </authorList>
    </citation>
    <scope>IDENTIFICATION</scope>
</reference>
<dbReference type="PANTHER" id="PTHR11640:SF164">
    <property type="entry name" value="MAM DOMAIN-CONTAINING GLYCOSYLPHOSPHATIDYLINOSITOL ANCHOR PROTEIN 1"/>
    <property type="match status" value="1"/>
</dbReference>
<feature type="domain" description="Ig-like" evidence="6">
    <location>
        <begin position="3"/>
        <end position="90"/>
    </location>
</feature>
<dbReference type="GO" id="GO:0050839">
    <property type="term" value="F:cell adhesion molecule binding"/>
    <property type="evidence" value="ECO:0007669"/>
    <property type="project" value="TreeGrafter"/>
</dbReference>
<dbReference type="InterPro" id="IPR013783">
    <property type="entry name" value="Ig-like_fold"/>
</dbReference>
<dbReference type="InterPro" id="IPR007110">
    <property type="entry name" value="Ig-like_dom"/>
</dbReference>
<organism evidence="7 8">
    <name type="scientific">Angiostrongylus cantonensis</name>
    <name type="common">Rat lungworm</name>
    <dbReference type="NCBI Taxonomy" id="6313"/>
    <lineage>
        <taxon>Eukaryota</taxon>
        <taxon>Metazoa</taxon>
        <taxon>Ecdysozoa</taxon>
        <taxon>Nematoda</taxon>
        <taxon>Chromadorea</taxon>
        <taxon>Rhabditida</taxon>
        <taxon>Rhabditina</taxon>
        <taxon>Rhabditomorpha</taxon>
        <taxon>Strongyloidea</taxon>
        <taxon>Metastrongylidae</taxon>
        <taxon>Angiostrongylus</taxon>
    </lineage>
</organism>
<sequence>VVPRLLILPVTNPVQKPSGQQVPLLCSVQGVPNETRPGIVWSKHDGIDKTGNAEVKSLDHHTMSLLIKNATSDDSGVYTCQAQIGNRLLSRTVDVIIFVEKKEKFKLLNDDAVLQITNYAPIKDAGEYVCKVFHPTSGSTLYRKITIGSESENKQLFCSKMCNNVCNYIYPSVVN</sequence>
<dbReference type="InterPro" id="IPR051275">
    <property type="entry name" value="Cell_adhesion_signaling"/>
</dbReference>
<dbReference type="Gene3D" id="2.60.40.10">
    <property type="entry name" value="Immunoglobulins"/>
    <property type="match status" value="1"/>
</dbReference>
<keyword evidence="2" id="KW-0472">Membrane</keyword>
<dbReference type="InterPro" id="IPR036179">
    <property type="entry name" value="Ig-like_dom_sf"/>
</dbReference>
<dbReference type="GO" id="GO:0098609">
    <property type="term" value="P:cell-cell adhesion"/>
    <property type="evidence" value="ECO:0007669"/>
    <property type="project" value="TreeGrafter"/>
</dbReference>
<evidence type="ECO:0000256" key="2">
    <source>
        <dbReference type="ARBA" id="ARBA00023136"/>
    </source>
</evidence>